<name>A0A0C6P1U4_BORBO</name>
<dbReference type="OrthoDB" id="8663225at2"/>
<dbReference type="KEGG" id="bbh:BN112_0290"/>
<keyword evidence="1" id="KW-0472">Membrane</keyword>
<organism evidence="2 3">
    <name type="scientific">Bordetella bronchiseptica 253</name>
    <dbReference type="NCBI Taxonomy" id="568707"/>
    <lineage>
        <taxon>Bacteria</taxon>
        <taxon>Pseudomonadati</taxon>
        <taxon>Pseudomonadota</taxon>
        <taxon>Betaproteobacteria</taxon>
        <taxon>Burkholderiales</taxon>
        <taxon>Alcaligenaceae</taxon>
        <taxon>Bordetella</taxon>
    </lineage>
</organism>
<evidence type="ECO:0000256" key="1">
    <source>
        <dbReference type="SAM" id="Phobius"/>
    </source>
</evidence>
<dbReference type="RefSeq" id="WP_015063701.1">
    <property type="nucleotide sequence ID" value="NC_019382.1"/>
</dbReference>
<dbReference type="EMBL" id="HE965806">
    <property type="protein sequence ID" value="CCJ52208.1"/>
    <property type="molecule type" value="Genomic_DNA"/>
</dbReference>
<dbReference type="AlphaFoldDB" id="A0A0C6P1U4"/>
<feature type="transmembrane region" description="Helical" evidence="1">
    <location>
        <begin position="104"/>
        <end position="128"/>
    </location>
</feature>
<reference evidence="2 3" key="1">
    <citation type="journal article" date="2012" name="BMC Genomics">
        <title>Comparative genomics of the classical Bordetella subspecies: the evolution and exchange of virulence-associated diversity amongst closely related pathogens.</title>
        <authorList>
            <person name="Park J."/>
            <person name="Zhang Y."/>
            <person name="Buboltz A.M."/>
            <person name="Zhang X."/>
            <person name="Schuster S.C."/>
            <person name="Ahuja U."/>
            <person name="Liu M."/>
            <person name="Miller J.F."/>
            <person name="Sebaihia M."/>
            <person name="Bentley S.D."/>
            <person name="Parkhill J."/>
            <person name="Harvill E.T."/>
        </authorList>
    </citation>
    <scope>NUCLEOTIDE SEQUENCE [LARGE SCALE GENOMIC DNA]</scope>
    <source>
        <strain evidence="2 3">253</strain>
    </source>
</reference>
<proteinExistence type="predicted"/>
<gene>
    <name evidence="2" type="ORF">BN112_0290</name>
</gene>
<accession>A0A0C6P1U4</accession>
<keyword evidence="1" id="KW-0812">Transmembrane</keyword>
<keyword evidence="1" id="KW-1133">Transmembrane helix</keyword>
<evidence type="ECO:0000313" key="2">
    <source>
        <dbReference type="EMBL" id="CCJ52208.1"/>
    </source>
</evidence>
<feature type="transmembrane region" description="Helical" evidence="1">
    <location>
        <begin position="134"/>
        <end position="154"/>
    </location>
</feature>
<feature type="transmembrane region" description="Helical" evidence="1">
    <location>
        <begin position="61"/>
        <end position="83"/>
    </location>
</feature>
<evidence type="ECO:0000313" key="3">
    <source>
        <dbReference type="Proteomes" id="UP000007564"/>
    </source>
</evidence>
<dbReference type="Proteomes" id="UP000007564">
    <property type="component" value="Chromosome"/>
</dbReference>
<dbReference type="HOGENOM" id="CLU_1567680_0_0_4"/>
<sequence>MMRHERLRFWLAGLAAAATGWLCYAGLARLAGALGVATWIPYPAPRRQWLLIGKSWQSAEFSGAIADASVFLTALAAVAAYYCARIVYHLSFAPVRQRRARWLIAGWIVGTVAMVALSQGLGWLYGAYPGFARIGWLSAALGFAVLAGAASGFARAWGRLMRARKVPATE</sequence>
<protein>
    <submittedName>
        <fullName evidence="2">Putative membrane protein</fullName>
    </submittedName>
</protein>